<evidence type="ECO:0000256" key="1">
    <source>
        <dbReference type="ARBA" id="ARBA00004418"/>
    </source>
</evidence>
<dbReference type="InterPro" id="IPR031680">
    <property type="entry name" value="Hepar_II_III_N"/>
</dbReference>
<dbReference type="InterPro" id="IPR008929">
    <property type="entry name" value="Chondroitin_lyas"/>
</dbReference>
<evidence type="ECO:0000259" key="5">
    <source>
        <dbReference type="Pfam" id="PF07940"/>
    </source>
</evidence>
<proteinExistence type="predicted"/>
<evidence type="ECO:0000256" key="2">
    <source>
        <dbReference type="ARBA" id="ARBA00022729"/>
    </source>
</evidence>
<dbReference type="RefSeq" id="WP_187423118.1">
    <property type="nucleotide sequence ID" value="NZ_CP060637.1"/>
</dbReference>
<evidence type="ECO:0000259" key="6">
    <source>
        <dbReference type="Pfam" id="PF16889"/>
    </source>
</evidence>
<accession>A0A7G9GYF0</accession>
<evidence type="ECO:0000256" key="3">
    <source>
        <dbReference type="ARBA" id="ARBA00022764"/>
    </source>
</evidence>
<comment type="subcellular location">
    <subcellularLocation>
        <location evidence="1">Periplasm</location>
    </subcellularLocation>
</comment>
<dbReference type="Pfam" id="PF16889">
    <property type="entry name" value="Hepar_II_III_N"/>
    <property type="match status" value="1"/>
</dbReference>
<dbReference type="KEGG" id="fho:H9Q81_03055"/>
<feature type="domain" description="Heparin-sulfate lyase N-terminal" evidence="6">
    <location>
        <begin position="25"/>
        <end position="277"/>
    </location>
</feature>
<protein>
    <submittedName>
        <fullName evidence="7">Alginate lyase family protein</fullName>
    </submittedName>
</protein>
<sequence length="643" mass="75159">MERLFKHMNKQIIETCDLLCENTFIFNHKWDMEVCKTPYTFPKEIIWNCIPFGDPEWTFMLNRHKYWIYLAKAYILTSNKKYLDTFCYQVNSWIDNVDISKDAFKDCSRTIEIGIRCLNWIKSLHIFKQSSLDLKNIETKMVNSLISQSKMLIDIYDDFRTLSNWGVMQNCGLISLALNYKESYPILNGYLTIALKRLEHQCIIQILSDGIHWEQSPMYQNEVLNCLLDIAFDYKHLNLDIPEFILNSIKKLAYSNAYMKKPNHYQPMQGDSDSTDLRDIITRSAYILKDGLLKYFGYHHVDPESLWDIKNENILEYEQLEIIQPNFTSVALKESGNFYLRDSFKEDSNYLWFRCGAIGSGHGHGEHLHFDLVCRGENFISDPGRFTYVENDPDRNFLKSCFAHNTTIVDNKPFSEFNGAWGIIKSALTTNSYHIFKKEFDFVEGGHLGYMFLPSPVIANRKILYFKTHNIWVIIDEFITEGSHNYSQIFNFEPNKTPEIINQKTFIKGNSTDLFMYWTNENVKLNIKKSIFSTEYNTKSDNYQIVSSLQGNGNKTIFTVLSCNEVKVENIPIFRGNKSHVPSTEANAIKILLDLHNSIIVFNGMIDINNQKKSYLIEDTIFYGKTGFIKKQDNEIKIEVIKY</sequence>
<keyword evidence="4 7" id="KW-0456">Lyase</keyword>
<dbReference type="InterPro" id="IPR012480">
    <property type="entry name" value="Hepar_II_III_C"/>
</dbReference>
<dbReference type="GO" id="GO:0042597">
    <property type="term" value="C:periplasmic space"/>
    <property type="evidence" value="ECO:0007669"/>
    <property type="project" value="UniProtKB-SubCell"/>
</dbReference>
<evidence type="ECO:0000313" key="8">
    <source>
        <dbReference type="Proteomes" id="UP000515913"/>
    </source>
</evidence>
<dbReference type="AlphaFoldDB" id="A0A7G9GYF0"/>
<dbReference type="PANTHER" id="PTHR39210:SF1">
    <property type="entry name" value="HEPARIN-SULFATE LYASE"/>
    <property type="match status" value="1"/>
</dbReference>
<dbReference type="Gene3D" id="1.50.10.100">
    <property type="entry name" value="Chondroitin AC/alginate lyase"/>
    <property type="match status" value="1"/>
</dbReference>
<evidence type="ECO:0000256" key="4">
    <source>
        <dbReference type="ARBA" id="ARBA00023239"/>
    </source>
</evidence>
<dbReference type="Proteomes" id="UP000515913">
    <property type="component" value="Chromosome"/>
</dbReference>
<keyword evidence="3" id="KW-0574">Periplasm</keyword>
<dbReference type="Gene3D" id="2.70.98.70">
    <property type="match status" value="1"/>
</dbReference>
<feature type="domain" description="Heparinase II/III-like C-terminal" evidence="5">
    <location>
        <begin position="328"/>
        <end position="555"/>
    </location>
</feature>
<dbReference type="Pfam" id="PF07940">
    <property type="entry name" value="Hepar_II_III_C"/>
    <property type="match status" value="1"/>
</dbReference>
<dbReference type="EMBL" id="CP060637">
    <property type="protein sequence ID" value="QNM15832.1"/>
    <property type="molecule type" value="Genomic_DNA"/>
</dbReference>
<dbReference type="GO" id="GO:0016829">
    <property type="term" value="F:lyase activity"/>
    <property type="evidence" value="ECO:0007669"/>
    <property type="project" value="UniProtKB-KW"/>
</dbReference>
<dbReference type="PANTHER" id="PTHR39210">
    <property type="entry name" value="HEPARIN-SULFATE LYASE"/>
    <property type="match status" value="1"/>
</dbReference>
<keyword evidence="2" id="KW-0732">Signal</keyword>
<gene>
    <name evidence="7" type="ORF">H9Q81_03055</name>
</gene>
<reference evidence="7 8" key="1">
    <citation type="submission" date="2020-08" db="EMBL/GenBank/DDBJ databases">
        <authorList>
            <person name="Liu C."/>
            <person name="Sun Q."/>
        </authorList>
    </citation>
    <scope>NUCLEOTIDE SEQUENCE [LARGE SCALE GENOMIC DNA]</scope>
    <source>
        <strain evidence="7 8">NSJ-57</strain>
    </source>
</reference>
<dbReference type="SUPFAM" id="SSF48230">
    <property type="entry name" value="Chondroitin AC/alginate lyase"/>
    <property type="match status" value="1"/>
</dbReference>
<evidence type="ECO:0000313" key="7">
    <source>
        <dbReference type="EMBL" id="QNM15832.1"/>
    </source>
</evidence>
<organism evidence="7 8">
    <name type="scientific">Fusobacterium hominis</name>
    <dbReference type="NCBI Taxonomy" id="2764326"/>
    <lineage>
        <taxon>Bacteria</taxon>
        <taxon>Fusobacteriati</taxon>
        <taxon>Fusobacteriota</taxon>
        <taxon>Fusobacteriia</taxon>
        <taxon>Fusobacteriales</taxon>
        <taxon>Fusobacteriaceae</taxon>
        <taxon>Fusobacterium</taxon>
    </lineage>
</organism>
<name>A0A7G9GYF0_9FUSO</name>
<keyword evidence="8" id="KW-1185">Reference proteome</keyword>